<gene>
    <name evidence="6" type="ORF">GC105_06320</name>
</gene>
<reference evidence="6 7" key="1">
    <citation type="submission" date="2019-10" db="EMBL/GenBank/DDBJ databases">
        <title>Alkalibaculum tamaniensis sp.nov., a new alkaliphilic acetogen, isolated on methoxylated aromatics from a mud volcano.</title>
        <authorList>
            <person name="Khomyakova M.A."/>
            <person name="Merkel A.Y."/>
            <person name="Bonch-Osmolovskaya E.A."/>
            <person name="Slobodkin A.I."/>
        </authorList>
    </citation>
    <scope>NUCLEOTIDE SEQUENCE [LARGE SCALE GENOMIC DNA]</scope>
    <source>
        <strain evidence="6 7">M08DMB</strain>
    </source>
</reference>
<protein>
    <recommendedName>
        <fullName evidence="5">Sugar-binding domain-containing protein</fullName>
    </recommendedName>
</protein>
<keyword evidence="3" id="KW-0238">DNA-binding</keyword>
<dbReference type="GO" id="GO:0003677">
    <property type="term" value="F:DNA binding"/>
    <property type="evidence" value="ECO:0007669"/>
    <property type="project" value="UniProtKB-KW"/>
</dbReference>
<proteinExistence type="inferred from homology"/>
<dbReference type="AlphaFoldDB" id="A0A6A7K7D6"/>
<dbReference type="Proteomes" id="UP000440004">
    <property type="component" value="Unassembled WGS sequence"/>
</dbReference>
<dbReference type="Gene3D" id="1.10.10.60">
    <property type="entry name" value="Homeodomain-like"/>
    <property type="match status" value="1"/>
</dbReference>
<comment type="similarity">
    <text evidence="1">Belongs to the SorC transcriptional regulatory family.</text>
</comment>
<dbReference type="PANTHER" id="PTHR34294">
    <property type="entry name" value="TRANSCRIPTIONAL REGULATOR-RELATED"/>
    <property type="match status" value="1"/>
</dbReference>
<feature type="domain" description="Sugar-binding" evidence="5">
    <location>
        <begin position="58"/>
        <end position="307"/>
    </location>
</feature>
<keyword evidence="4" id="KW-0804">Transcription</keyword>
<dbReference type="InterPro" id="IPR037171">
    <property type="entry name" value="NagB/RpiA_transferase-like"/>
</dbReference>
<evidence type="ECO:0000256" key="4">
    <source>
        <dbReference type="ARBA" id="ARBA00023163"/>
    </source>
</evidence>
<dbReference type="InterPro" id="IPR051054">
    <property type="entry name" value="SorC_transcr_regulators"/>
</dbReference>
<evidence type="ECO:0000259" key="5">
    <source>
        <dbReference type="Pfam" id="PF04198"/>
    </source>
</evidence>
<comment type="caution">
    <text evidence="6">The sequence shown here is derived from an EMBL/GenBank/DDBJ whole genome shotgun (WGS) entry which is preliminary data.</text>
</comment>
<keyword evidence="2" id="KW-0805">Transcription regulation</keyword>
<evidence type="ECO:0000256" key="2">
    <source>
        <dbReference type="ARBA" id="ARBA00023015"/>
    </source>
</evidence>
<organism evidence="6 7">
    <name type="scientific">Alkalibaculum sporogenes</name>
    <dbReference type="NCBI Taxonomy" id="2655001"/>
    <lineage>
        <taxon>Bacteria</taxon>
        <taxon>Bacillati</taxon>
        <taxon>Bacillota</taxon>
        <taxon>Clostridia</taxon>
        <taxon>Eubacteriales</taxon>
        <taxon>Eubacteriaceae</taxon>
        <taxon>Alkalibaculum</taxon>
    </lineage>
</organism>
<evidence type="ECO:0000313" key="7">
    <source>
        <dbReference type="Proteomes" id="UP000440004"/>
    </source>
</evidence>
<dbReference type="Gene3D" id="3.40.50.1360">
    <property type="match status" value="1"/>
</dbReference>
<evidence type="ECO:0000313" key="6">
    <source>
        <dbReference type="EMBL" id="MPW25399.1"/>
    </source>
</evidence>
<dbReference type="RefSeq" id="WP_152802856.1">
    <property type="nucleotide sequence ID" value="NZ_WHNX01000007.1"/>
</dbReference>
<dbReference type="InterPro" id="IPR007324">
    <property type="entry name" value="Sugar-bd_dom_put"/>
</dbReference>
<dbReference type="SUPFAM" id="SSF100950">
    <property type="entry name" value="NagB/RpiA/CoA transferase-like"/>
    <property type="match status" value="1"/>
</dbReference>
<evidence type="ECO:0000256" key="1">
    <source>
        <dbReference type="ARBA" id="ARBA00010466"/>
    </source>
</evidence>
<name>A0A6A7K7D6_9FIRM</name>
<dbReference type="GO" id="GO:0030246">
    <property type="term" value="F:carbohydrate binding"/>
    <property type="evidence" value="ECO:0007669"/>
    <property type="project" value="InterPro"/>
</dbReference>
<keyword evidence="7" id="KW-1185">Reference proteome</keyword>
<dbReference type="PANTHER" id="PTHR34294:SF1">
    <property type="entry name" value="TRANSCRIPTIONAL REGULATOR LSRR"/>
    <property type="match status" value="1"/>
</dbReference>
<accession>A0A6A7K7D6</accession>
<dbReference type="Pfam" id="PF04198">
    <property type="entry name" value="Sugar-bind"/>
    <property type="match status" value="1"/>
</dbReference>
<dbReference type="EMBL" id="WHNX01000007">
    <property type="protein sequence ID" value="MPW25399.1"/>
    <property type="molecule type" value="Genomic_DNA"/>
</dbReference>
<sequence length="307" mass="33795">MDYSKSLLLKVAELYYNQNMNQQQIGDKLKISRVKVSRLLTEAKNKGIVKIDIIYPKDNCLELERELEERYNLEEAVIISARDKSKDVVYSEVTSAVAQFLEEKVNKNDIIGIAWGRTLKKVANRIREVNKEVRIVQLLGNIGSSDVSGDIIVRTIANSFHGSIHLLPTPAIVDNVEIKQAIMSDGNVSNIFAIQKQCSLAIVGVGVVSEKSTLALSDYLNQNDLSLLKQDGAVGEVCGRFIDKHGNVCETPVNDRVLGIDIKDLAEIPCVVAVATGDEKVKPIQAVLNTGAINVLVTDENTARRLL</sequence>
<evidence type="ECO:0000256" key="3">
    <source>
        <dbReference type="ARBA" id="ARBA00023125"/>
    </source>
</evidence>